<proteinExistence type="predicted"/>
<keyword evidence="3" id="KW-1185">Reference proteome</keyword>
<organism evidence="2 3">
    <name type="scientific">Hapsidospora chrysogenum (strain ATCC 11550 / CBS 779.69 / DSM 880 / IAM 14645 / JCM 23072 / IMI 49137)</name>
    <name type="common">Acremonium chrysogenum</name>
    <dbReference type="NCBI Taxonomy" id="857340"/>
    <lineage>
        <taxon>Eukaryota</taxon>
        <taxon>Fungi</taxon>
        <taxon>Dikarya</taxon>
        <taxon>Ascomycota</taxon>
        <taxon>Pezizomycotina</taxon>
        <taxon>Sordariomycetes</taxon>
        <taxon>Hypocreomycetidae</taxon>
        <taxon>Hypocreales</taxon>
        <taxon>Bionectriaceae</taxon>
        <taxon>Hapsidospora</taxon>
    </lineage>
</organism>
<sequence length="109" mass="11992">MKLSAVLLALPVVALAKPTSPTDPKPAPDLSICEGIAAKYPEWDGPHDRYCPRCDASCASDDGAAYEECLERAFFVIRGVFGYCHKMYEDQAEICRERIVNETACPPKP</sequence>
<comment type="caution">
    <text evidence="2">The sequence shown here is derived from an EMBL/GenBank/DDBJ whole genome shotgun (WGS) entry which is preliminary data.</text>
</comment>
<evidence type="ECO:0000313" key="3">
    <source>
        <dbReference type="Proteomes" id="UP000029964"/>
    </source>
</evidence>
<dbReference type="EMBL" id="JPKY01000033">
    <property type="protein sequence ID" value="KFH45394.1"/>
    <property type="molecule type" value="Genomic_DNA"/>
</dbReference>
<gene>
    <name evidence="2" type="ORF">ACRE_038030</name>
</gene>
<dbReference type="AlphaFoldDB" id="A0A086T7R2"/>
<accession>A0A086T7R2</accession>
<dbReference type="HOGENOM" id="CLU_2196105_0_0_1"/>
<keyword evidence="1" id="KW-0732">Signal</keyword>
<feature type="signal peptide" evidence="1">
    <location>
        <begin position="1"/>
        <end position="16"/>
    </location>
</feature>
<dbReference type="Proteomes" id="UP000029964">
    <property type="component" value="Unassembled WGS sequence"/>
</dbReference>
<protein>
    <submittedName>
        <fullName evidence="2">Uncharacterized protein</fullName>
    </submittedName>
</protein>
<reference evidence="3" key="1">
    <citation type="journal article" date="2014" name="Genome Announc.">
        <title>Genome sequence and annotation of Acremonium chrysogenum, producer of the beta-lactam antibiotic cephalosporin C.</title>
        <authorList>
            <person name="Terfehr D."/>
            <person name="Dahlmann T.A."/>
            <person name="Specht T."/>
            <person name="Zadra I."/>
            <person name="Kuernsteiner H."/>
            <person name="Kueck U."/>
        </authorList>
    </citation>
    <scope>NUCLEOTIDE SEQUENCE [LARGE SCALE GENOMIC DNA]</scope>
    <source>
        <strain evidence="3">ATCC 11550 / CBS 779.69 / DSM 880 / IAM 14645 / JCM 23072 / IMI 49137</strain>
    </source>
</reference>
<name>A0A086T7R2_HAPC1</name>
<evidence type="ECO:0000313" key="2">
    <source>
        <dbReference type="EMBL" id="KFH45394.1"/>
    </source>
</evidence>
<evidence type="ECO:0000256" key="1">
    <source>
        <dbReference type="SAM" id="SignalP"/>
    </source>
</evidence>
<feature type="chain" id="PRO_5001815473" evidence="1">
    <location>
        <begin position="17"/>
        <end position="109"/>
    </location>
</feature>